<dbReference type="EMBL" id="JAPHNI010001290">
    <property type="protein sequence ID" value="KAJ8106037.1"/>
    <property type="molecule type" value="Genomic_DNA"/>
</dbReference>
<gene>
    <name evidence="1" type="ORF">OPT61_g9808</name>
</gene>
<evidence type="ECO:0000313" key="2">
    <source>
        <dbReference type="Proteomes" id="UP001153331"/>
    </source>
</evidence>
<proteinExistence type="predicted"/>
<name>A0ACC2HSI4_9PLEO</name>
<comment type="caution">
    <text evidence="1">The sequence shown here is derived from an EMBL/GenBank/DDBJ whole genome shotgun (WGS) entry which is preliminary data.</text>
</comment>
<reference evidence="1" key="1">
    <citation type="submission" date="2022-11" db="EMBL/GenBank/DDBJ databases">
        <title>Genome Sequence of Boeremia exigua.</title>
        <authorList>
            <person name="Buettner E."/>
        </authorList>
    </citation>
    <scope>NUCLEOTIDE SEQUENCE</scope>
    <source>
        <strain evidence="1">CU02</strain>
    </source>
</reference>
<protein>
    <submittedName>
        <fullName evidence="1">Uncharacterized protein</fullName>
    </submittedName>
</protein>
<evidence type="ECO:0000313" key="1">
    <source>
        <dbReference type="EMBL" id="KAJ8106037.1"/>
    </source>
</evidence>
<keyword evidence="2" id="KW-1185">Reference proteome</keyword>
<dbReference type="Proteomes" id="UP001153331">
    <property type="component" value="Unassembled WGS sequence"/>
</dbReference>
<accession>A0ACC2HSI4</accession>
<organism evidence="1 2">
    <name type="scientific">Boeremia exigua</name>
    <dbReference type="NCBI Taxonomy" id="749465"/>
    <lineage>
        <taxon>Eukaryota</taxon>
        <taxon>Fungi</taxon>
        <taxon>Dikarya</taxon>
        <taxon>Ascomycota</taxon>
        <taxon>Pezizomycotina</taxon>
        <taxon>Dothideomycetes</taxon>
        <taxon>Pleosporomycetidae</taxon>
        <taxon>Pleosporales</taxon>
        <taxon>Pleosporineae</taxon>
        <taxon>Didymellaceae</taxon>
        <taxon>Boeremia</taxon>
    </lineage>
</organism>
<sequence length="149" mass="16929">MHSGQILLKTLHGATSIAQDVIEIALEKPTLSPAHDQIPQPSDRETCILARNTVYIPGLRRASITSCIVARADPPDPPRASRRSSAWRERKQPTHGLHNRRGSRQQQRIIFTALNTNFQGYWSAQRHQEQLKKTLTALHMRIDVISRSR</sequence>